<dbReference type="Pfam" id="PF14905">
    <property type="entry name" value="OMP_b-brl_3"/>
    <property type="match status" value="1"/>
</dbReference>
<evidence type="ECO:0000259" key="1">
    <source>
        <dbReference type="Pfam" id="PF14905"/>
    </source>
</evidence>
<dbReference type="AlphaFoldDB" id="A0A4R2LH42"/>
<sequence length="835" mass="93850">MKLFSRLPLRQMHKKIFIIGIMVWGLGLISAYSSVHERTVSSSYSGIEKDTLLKEVLLDEVVIIGRRKLIDVRRDTTFINTHNLRVHKGAKLEDLIKKIPGMDFDKESRLLSFNGKLLNGVNINGQTFMGNDIAAALENLPADAIELLQLYNMLSEMEKMTGVSNGSEDFVLNIKTKNTYNGSLSGSLTAEHGNHGRRRDEAQANMFNANGENISIIARSDNLGNMNALKGNFQNMLSGNIVKKIGRKMTLNGSVSVNSFHNVSESDDYDEQYLSSGTKHQESSSLVSGKNHNDFANFSMSYKIDEKTLLNVNANGSRGQTVSQTDNKTELYEKNSAILPLTSGMLQVSSTSKAANYNLSADFTRRLNKSGTSISLTAAINGNSTRTESVSLSQTRYHRLKNTAGNDSLLVRNLYQETPSNQHNGHVSLLLTQPVDKRLRLQAGYGVLYRKTGNSLDSYDHIAQTKQRIDSLSNESKLTTTGQELTLRMDYKGNSWHITGGIVIELQRRNISRKIFSASIDTTVKATEYKPDFSAKRRKGKMAIEFKYNGNSTQPSIHSLLTSGDISNPLSIRIGNPHLKASYRQQFGVNLEENKTGLTLSGNFRNTFNDFAEEVLYNNKTGARTYRTVNIDGNWLAEGMLQWQKLLGKFLVSARARASIQNSVGLFNENAQTEATKSRTRTTGNNINLKCSYQPQWGYIELSGGWQTYRSHNLLTDTHLETSDYNIGISGSIELPYNIEARSDAACYLRRGTYATSADDQWLWNLAVSWSFLKKKQAMLSFSWNDILNRRNNLVRSITAYSYHESYRPQIRSYVLLSLKYNFNLTRTRKNHPHK</sequence>
<evidence type="ECO:0000313" key="2">
    <source>
        <dbReference type="EMBL" id="TCO87862.1"/>
    </source>
</evidence>
<protein>
    <submittedName>
        <fullName evidence="2">Outer membrane beta-barrel protein</fullName>
    </submittedName>
</protein>
<dbReference type="SUPFAM" id="SSF56935">
    <property type="entry name" value="Porins"/>
    <property type="match status" value="1"/>
</dbReference>
<accession>A0A4R2LH42</accession>
<dbReference type="InterPro" id="IPR041700">
    <property type="entry name" value="OMP_b-brl_3"/>
</dbReference>
<evidence type="ECO:0000313" key="3">
    <source>
        <dbReference type="Proteomes" id="UP000295600"/>
    </source>
</evidence>
<feature type="domain" description="Outer membrane protein beta-barrel" evidence="1">
    <location>
        <begin position="367"/>
        <end position="821"/>
    </location>
</feature>
<gene>
    <name evidence="2" type="ORF">EV202_1291</name>
</gene>
<proteinExistence type="predicted"/>
<comment type="caution">
    <text evidence="2">The sequence shown here is derived from an EMBL/GenBank/DDBJ whole genome shotgun (WGS) entry which is preliminary data.</text>
</comment>
<dbReference type="Proteomes" id="UP000295600">
    <property type="component" value="Unassembled WGS sequence"/>
</dbReference>
<name>A0A4R2LH42_9BACE</name>
<dbReference type="EMBL" id="SLXB01000029">
    <property type="protein sequence ID" value="TCO87862.1"/>
    <property type="molecule type" value="Genomic_DNA"/>
</dbReference>
<reference evidence="2 3" key="1">
    <citation type="submission" date="2019-03" db="EMBL/GenBank/DDBJ databases">
        <title>Genomic Encyclopedia of Type Strains, Phase IV (KMG-IV): sequencing the most valuable type-strain genomes for metagenomic binning, comparative biology and taxonomic classification.</title>
        <authorList>
            <person name="Goeker M."/>
        </authorList>
    </citation>
    <scope>NUCLEOTIDE SEQUENCE [LARGE SCALE GENOMIC DNA]</scope>
    <source>
        <strain evidence="2 3">DSM 23917</strain>
    </source>
</reference>
<organism evidence="2 3">
    <name type="scientific">Prevotella heparinolytica</name>
    <dbReference type="NCBI Taxonomy" id="28113"/>
    <lineage>
        <taxon>Bacteria</taxon>
        <taxon>Pseudomonadati</taxon>
        <taxon>Bacteroidota</taxon>
        <taxon>Bacteroidia</taxon>
        <taxon>Bacteroidales</taxon>
        <taxon>Bacteroidaceae</taxon>
        <taxon>Bacteroides</taxon>
    </lineage>
</organism>